<reference evidence="2" key="1">
    <citation type="submission" date="2021-01" db="EMBL/GenBank/DDBJ databases">
        <title>Whole genome shotgun sequence of Sinosporangium siamense NBRC 109515.</title>
        <authorList>
            <person name="Komaki H."/>
            <person name="Tamura T."/>
        </authorList>
    </citation>
    <scope>NUCLEOTIDE SEQUENCE</scope>
    <source>
        <strain evidence="2">NBRC 109515</strain>
    </source>
</reference>
<dbReference type="InterPro" id="IPR023809">
    <property type="entry name" value="Thiopep_bacteriocin_synth_dom"/>
</dbReference>
<name>A0A919V6T5_9ACTN</name>
<protein>
    <recommendedName>
        <fullName evidence="1">Thiopeptide-type bacteriocin biosynthesis domain-containing protein</fullName>
    </recommendedName>
</protein>
<gene>
    <name evidence="2" type="ORF">Ssi02_15830</name>
</gene>
<proteinExistence type="predicted"/>
<feature type="domain" description="Thiopeptide-type bacteriocin biosynthesis" evidence="1">
    <location>
        <begin position="66"/>
        <end position="329"/>
    </location>
</feature>
<dbReference type="AlphaFoldDB" id="A0A919V6T5"/>
<evidence type="ECO:0000259" key="1">
    <source>
        <dbReference type="Pfam" id="PF14028"/>
    </source>
</evidence>
<dbReference type="NCBIfam" id="TIGR03891">
    <property type="entry name" value="thiopep_ocin"/>
    <property type="match status" value="1"/>
</dbReference>
<dbReference type="Pfam" id="PF14028">
    <property type="entry name" value="Lant_dehydr_C"/>
    <property type="match status" value="1"/>
</dbReference>
<organism evidence="2 3">
    <name type="scientific">Sinosporangium siamense</name>
    <dbReference type="NCBI Taxonomy" id="1367973"/>
    <lineage>
        <taxon>Bacteria</taxon>
        <taxon>Bacillati</taxon>
        <taxon>Actinomycetota</taxon>
        <taxon>Actinomycetes</taxon>
        <taxon>Streptosporangiales</taxon>
        <taxon>Streptosporangiaceae</taxon>
        <taxon>Sinosporangium</taxon>
    </lineage>
</organism>
<evidence type="ECO:0000313" key="3">
    <source>
        <dbReference type="Proteomes" id="UP000606172"/>
    </source>
</evidence>
<dbReference type="EMBL" id="BOOW01000009">
    <property type="protein sequence ID" value="GII91352.1"/>
    <property type="molecule type" value="Genomic_DNA"/>
</dbReference>
<accession>A0A919V6T5</accession>
<keyword evidence="3" id="KW-1185">Reference proteome</keyword>
<dbReference type="Proteomes" id="UP000606172">
    <property type="component" value="Unassembled WGS sequence"/>
</dbReference>
<comment type="caution">
    <text evidence="2">The sequence shown here is derived from an EMBL/GenBank/DDBJ whole genome shotgun (WGS) entry which is preliminary data.</text>
</comment>
<sequence>MNPTARAPLESDQTVDAVLAVLSGATLIQVARQAGLSPSELSAAVAVYQAAGTAALRTHTDTVGIWYQVRIQFSNWANAETVAAMHLRPLVEQAHATELIAAWWFIRKAPCWRLRFRLTPATTLAELRAVVDTHLDGLIAAGHLAGRATGIYEPEVCAFGGPRGMGIAHDLFHADSHAILDYLHRCRRLGQAERTAGRRELSMTLCSVLFRAASQEWHEQGDIWHRVTGLRPLPADVPPEKISGMVDGIRRLMTTQTSPLFGPGGALAFARPWNAAFYREGQRLDDAVGEEGIHRGIRDVLAHHVIFHWNRLGLPCRAQAILAHAAHEAVMGPPPAMETH</sequence>
<evidence type="ECO:0000313" key="2">
    <source>
        <dbReference type="EMBL" id="GII91352.1"/>
    </source>
</evidence>
<dbReference type="RefSeq" id="WP_239128682.1">
    <property type="nucleotide sequence ID" value="NZ_BOOW01000009.1"/>
</dbReference>